<dbReference type="GO" id="GO:0005524">
    <property type="term" value="F:ATP binding"/>
    <property type="evidence" value="ECO:0007669"/>
    <property type="project" value="UniProtKB-KW"/>
</dbReference>
<dbReference type="SMART" id="SM00382">
    <property type="entry name" value="AAA"/>
    <property type="match status" value="1"/>
</dbReference>
<dbReference type="SUPFAM" id="SSF52540">
    <property type="entry name" value="P-loop containing nucleoside triphosphate hydrolases"/>
    <property type="match status" value="1"/>
</dbReference>
<dbReference type="Proteomes" id="UP000706172">
    <property type="component" value="Unassembled WGS sequence"/>
</dbReference>
<keyword evidence="3 5" id="KW-0067">ATP-binding</keyword>
<accession>A0A931CW93</accession>
<evidence type="ECO:0000313" key="6">
    <source>
        <dbReference type="Proteomes" id="UP000706172"/>
    </source>
</evidence>
<protein>
    <submittedName>
        <fullName evidence="5">ABC transporter ATP-binding protein</fullName>
    </submittedName>
</protein>
<keyword evidence="2" id="KW-0547">Nucleotide-binding</keyword>
<keyword evidence="1" id="KW-0813">Transport</keyword>
<organism evidence="5 6">
    <name type="scientific">Desulfotignum balticum</name>
    <dbReference type="NCBI Taxonomy" id="115781"/>
    <lineage>
        <taxon>Bacteria</taxon>
        <taxon>Pseudomonadati</taxon>
        <taxon>Thermodesulfobacteriota</taxon>
        <taxon>Desulfobacteria</taxon>
        <taxon>Desulfobacterales</taxon>
        <taxon>Desulfobacteraceae</taxon>
        <taxon>Desulfotignum</taxon>
    </lineage>
</organism>
<dbReference type="AlphaFoldDB" id="A0A931CW93"/>
<sequence length="244" mass="26748">MISIQNITKQYQGVTAVKDLTLSIPAGCLFGFIGPNGAGKTTTIRILAGILVPDTGTVRIAGIDLNTRPEAAKQKIGFIPDRPYLYEKLTGNEFLKFCADIYGVGPKDFIAARDRYLSLFAMQEYADHLIESYSHGMKQRLVMASALIHDPEIIIVDEPMVGLDPAAIRLVKKLFRDLADKGKTVFMSTHTLEIAESICDQVAIIHKGRILTQGTVAELQARSGDSHDRLEDLFLDLTGSGEVL</sequence>
<evidence type="ECO:0000256" key="1">
    <source>
        <dbReference type="ARBA" id="ARBA00022448"/>
    </source>
</evidence>
<dbReference type="InterPro" id="IPR017871">
    <property type="entry name" value="ABC_transporter-like_CS"/>
</dbReference>
<dbReference type="GO" id="GO:0016887">
    <property type="term" value="F:ATP hydrolysis activity"/>
    <property type="evidence" value="ECO:0007669"/>
    <property type="project" value="InterPro"/>
</dbReference>
<dbReference type="PROSITE" id="PS50893">
    <property type="entry name" value="ABC_TRANSPORTER_2"/>
    <property type="match status" value="1"/>
</dbReference>
<dbReference type="EMBL" id="JACCQK010000565">
    <property type="protein sequence ID" value="MBG0780070.1"/>
    <property type="molecule type" value="Genomic_DNA"/>
</dbReference>
<dbReference type="Gene3D" id="3.40.50.300">
    <property type="entry name" value="P-loop containing nucleotide triphosphate hydrolases"/>
    <property type="match status" value="1"/>
</dbReference>
<reference evidence="5" key="1">
    <citation type="submission" date="2020-07" db="EMBL/GenBank/DDBJ databases">
        <title>Severe corrosion of carbon steel in oil field produced water can be linked to methanogenic archaea containing a special type of NiFe hydrogenase.</title>
        <authorList>
            <person name="Lahme S."/>
            <person name="Mand J."/>
            <person name="Longwell J."/>
            <person name="Smith R."/>
            <person name="Enning D."/>
        </authorList>
    </citation>
    <scope>NUCLEOTIDE SEQUENCE</scope>
    <source>
        <strain evidence="5">MIC098Bin6</strain>
    </source>
</reference>
<dbReference type="InterPro" id="IPR051782">
    <property type="entry name" value="ABC_Transporter_VariousFunc"/>
</dbReference>
<feature type="domain" description="ABC transporter" evidence="4">
    <location>
        <begin position="2"/>
        <end position="232"/>
    </location>
</feature>
<dbReference type="PANTHER" id="PTHR42939">
    <property type="entry name" value="ABC TRANSPORTER ATP-BINDING PROTEIN ALBC-RELATED"/>
    <property type="match status" value="1"/>
</dbReference>
<dbReference type="InterPro" id="IPR003593">
    <property type="entry name" value="AAA+_ATPase"/>
</dbReference>
<name>A0A931CW93_9BACT</name>
<evidence type="ECO:0000259" key="4">
    <source>
        <dbReference type="PROSITE" id="PS50893"/>
    </source>
</evidence>
<dbReference type="PROSITE" id="PS00211">
    <property type="entry name" value="ABC_TRANSPORTER_1"/>
    <property type="match status" value="1"/>
</dbReference>
<proteinExistence type="predicted"/>
<gene>
    <name evidence="5" type="ORF">H0S81_09125</name>
</gene>
<dbReference type="PANTHER" id="PTHR42939:SF1">
    <property type="entry name" value="ABC TRANSPORTER ATP-BINDING PROTEIN ALBC-RELATED"/>
    <property type="match status" value="1"/>
</dbReference>
<comment type="caution">
    <text evidence="5">The sequence shown here is derived from an EMBL/GenBank/DDBJ whole genome shotgun (WGS) entry which is preliminary data.</text>
</comment>
<evidence type="ECO:0000256" key="2">
    <source>
        <dbReference type="ARBA" id="ARBA00022741"/>
    </source>
</evidence>
<dbReference type="Pfam" id="PF00005">
    <property type="entry name" value="ABC_tran"/>
    <property type="match status" value="1"/>
</dbReference>
<evidence type="ECO:0000313" key="5">
    <source>
        <dbReference type="EMBL" id="MBG0780070.1"/>
    </source>
</evidence>
<dbReference type="InterPro" id="IPR003439">
    <property type="entry name" value="ABC_transporter-like_ATP-bd"/>
</dbReference>
<dbReference type="CDD" id="cd03230">
    <property type="entry name" value="ABC_DR_subfamily_A"/>
    <property type="match status" value="1"/>
</dbReference>
<evidence type="ECO:0000256" key="3">
    <source>
        <dbReference type="ARBA" id="ARBA00022840"/>
    </source>
</evidence>
<dbReference type="InterPro" id="IPR027417">
    <property type="entry name" value="P-loop_NTPase"/>
</dbReference>